<dbReference type="InterPro" id="IPR003400">
    <property type="entry name" value="ExbD"/>
</dbReference>
<evidence type="ECO:0000256" key="7">
    <source>
        <dbReference type="RuleBase" id="RU003879"/>
    </source>
</evidence>
<dbReference type="Gene3D" id="3.30.420.270">
    <property type="match status" value="1"/>
</dbReference>
<dbReference type="EMBL" id="JX649883">
    <property type="protein sequence ID" value="AGC71823.1"/>
    <property type="molecule type" value="Genomic_DNA"/>
</dbReference>
<evidence type="ECO:0000256" key="4">
    <source>
        <dbReference type="ARBA" id="ARBA00022692"/>
    </source>
</evidence>
<name>L7VXL2_9BACT</name>
<keyword evidence="7" id="KW-0813">Transport</keyword>
<evidence type="ECO:0000256" key="1">
    <source>
        <dbReference type="ARBA" id="ARBA00004162"/>
    </source>
</evidence>
<dbReference type="GO" id="GO:0015031">
    <property type="term" value="P:protein transport"/>
    <property type="evidence" value="ECO:0007669"/>
    <property type="project" value="UniProtKB-KW"/>
</dbReference>
<keyword evidence="4 7" id="KW-0812">Transmembrane</keyword>
<sequence length="146" mass="15895">MAMSPSRDSSQMVSEINVTPLVDVMLVLLIIFMVAAPIATTGVPVVLPKGETQSLDSEDAKIILTIPASFAKDQVVYLGKNPVRFADLELKLRTNDKLQSEREMYIHADGSLRYQDVITVMSLASKAGADKVGLITDPMSSREEAQ</sequence>
<keyword evidence="6 8" id="KW-0472">Membrane</keyword>
<reference evidence="9" key="1">
    <citation type="submission" date="2012-09" db="EMBL/GenBank/DDBJ databases">
        <title>Metagenomic Characterization of a Microbial Community in Wastewater Detects High Levels of Antibiotic Resistance.</title>
        <authorList>
            <person name="Abrams M."/>
            <person name="Caldwell A."/>
            <person name="Vandaei E."/>
            <person name="Lee W."/>
            <person name="Perrott J."/>
            <person name="Khan S.Y."/>
            <person name="Ta J."/>
            <person name="Romero D."/>
            <person name="Nguyen V."/>
            <person name="Pourmand N."/>
            <person name="Ouverney C.C."/>
        </authorList>
    </citation>
    <scope>NUCLEOTIDE SEQUENCE</scope>
</reference>
<keyword evidence="5 8" id="KW-1133">Transmembrane helix</keyword>
<feature type="transmembrane region" description="Helical" evidence="8">
    <location>
        <begin position="21"/>
        <end position="47"/>
    </location>
</feature>
<dbReference type="Pfam" id="PF02472">
    <property type="entry name" value="ExbD"/>
    <property type="match status" value="1"/>
</dbReference>
<evidence type="ECO:0000256" key="3">
    <source>
        <dbReference type="ARBA" id="ARBA00022475"/>
    </source>
</evidence>
<dbReference type="PANTHER" id="PTHR30558:SF7">
    <property type="entry name" value="TOL-PAL SYSTEM PROTEIN TOLR"/>
    <property type="match status" value="1"/>
</dbReference>
<evidence type="ECO:0000256" key="8">
    <source>
        <dbReference type="SAM" id="Phobius"/>
    </source>
</evidence>
<evidence type="ECO:0000256" key="2">
    <source>
        <dbReference type="ARBA" id="ARBA00005811"/>
    </source>
</evidence>
<dbReference type="GO" id="GO:0022857">
    <property type="term" value="F:transmembrane transporter activity"/>
    <property type="evidence" value="ECO:0007669"/>
    <property type="project" value="InterPro"/>
</dbReference>
<organism evidence="9">
    <name type="scientific">uncultured bacterium A1Q1_fos_1807</name>
    <dbReference type="NCBI Taxonomy" id="1256552"/>
    <lineage>
        <taxon>Bacteria</taxon>
        <taxon>environmental samples</taxon>
    </lineage>
</organism>
<comment type="subcellular location">
    <subcellularLocation>
        <location evidence="1">Cell membrane</location>
        <topology evidence="1">Single-pass membrane protein</topology>
    </subcellularLocation>
    <subcellularLocation>
        <location evidence="7">Cell membrane</location>
        <topology evidence="7">Single-pass type II membrane protein</topology>
    </subcellularLocation>
</comment>
<accession>L7VXL2</accession>
<keyword evidence="7" id="KW-0653">Protein transport</keyword>
<protein>
    <submittedName>
        <fullName evidence="9">Transport energizing protein TolR</fullName>
    </submittedName>
</protein>
<evidence type="ECO:0000313" key="9">
    <source>
        <dbReference type="EMBL" id="AGC71823.1"/>
    </source>
</evidence>
<keyword evidence="3" id="KW-1003">Cell membrane</keyword>
<dbReference type="PANTHER" id="PTHR30558">
    <property type="entry name" value="EXBD MEMBRANE COMPONENT OF PMF-DRIVEN MACROMOLECULE IMPORT SYSTEM"/>
    <property type="match status" value="1"/>
</dbReference>
<evidence type="ECO:0000256" key="6">
    <source>
        <dbReference type="ARBA" id="ARBA00023136"/>
    </source>
</evidence>
<dbReference type="GO" id="GO:0005886">
    <property type="term" value="C:plasma membrane"/>
    <property type="evidence" value="ECO:0007669"/>
    <property type="project" value="UniProtKB-SubCell"/>
</dbReference>
<dbReference type="AlphaFoldDB" id="L7VXL2"/>
<proteinExistence type="inferred from homology"/>
<comment type="similarity">
    <text evidence="2 7">Belongs to the ExbD/TolR family.</text>
</comment>
<evidence type="ECO:0000256" key="5">
    <source>
        <dbReference type="ARBA" id="ARBA00022989"/>
    </source>
</evidence>